<feature type="transmembrane region" description="Helical" evidence="6">
    <location>
        <begin position="214"/>
        <end position="235"/>
    </location>
</feature>
<feature type="transmembrane region" description="Helical" evidence="6">
    <location>
        <begin position="183"/>
        <end position="202"/>
    </location>
</feature>
<dbReference type="PANTHER" id="PTHR33048">
    <property type="entry name" value="PTH11-LIKE INTEGRAL MEMBRANE PROTEIN (AFU_ORTHOLOGUE AFUA_5G11245)"/>
    <property type="match status" value="1"/>
</dbReference>
<feature type="transmembrane region" description="Helical" evidence="6">
    <location>
        <begin position="53"/>
        <end position="79"/>
    </location>
</feature>
<keyword evidence="2 6" id="KW-0812">Transmembrane</keyword>
<protein>
    <recommendedName>
        <fullName evidence="7">Rhodopsin domain-containing protein</fullName>
    </recommendedName>
</protein>
<evidence type="ECO:0000256" key="3">
    <source>
        <dbReference type="ARBA" id="ARBA00022989"/>
    </source>
</evidence>
<feature type="transmembrane region" description="Helical" evidence="6">
    <location>
        <begin position="134"/>
        <end position="156"/>
    </location>
</feature>
<evidence type="ECO:0000259" key="7">
    <source>
        <dbReference type="Pfam" id="PF20684"/>
    </source>
</evidence>
<keyword evidence="3 6" id="KW-1133">Transmembrane helix</keyword>
<evidence type="ECO:0000313" key="9">
    <source>
        <dbReference type="Proteomes" id="UP001149163"/>
    </source>
</evidence>
<feature type="domain" description="Rhodopsin" evidence="7">
    <location>
        <begin position="37"/>
        <end position="280"/>
    </location>
</feature>
<organism evidence="8 9">
    <name type="scientific">Penicillium canariense</name>
    <dbReference type="NCBI Taxonomy" id="189055"/>
    <lineage>
        <taxon>Eukaryota</taxon>
        <taxon>Fungi</taxon>
        <taxon>Dikarya</taxon>
        <taxon>Ascomycota</taxon>
        <taxon>Pezizomycotina</taxon>
        <taxon>Eurotiomycetes</taxon>
        <taxon>Eurotiomycetidae</taxon>
        <taxon>Eurotiales</taxon>
        <taxon>Aspergillaceae</taxon>
        <taxon>Penicillium</taxon>
    </lineage>
</organism>
<reference evidence="8" key="1">
    <citation type="submission" date="2022-11" db="EMBL/GenBank/DDBJ databases">
        <authorList>
            <person name="Petersen C."/>
        </authorList>
    </citation>
    <scope>NUCLEOTIDE SEQUENCE</scope>
    <source>
        <strain evidence="8">IBT 26290</strain>
    </source>
</reference>
<dbReference type="RefSeq" id="XP_056543057.1">
    <property type="nucleotide sequence ID" value="XM_056687502.1"/>
</dbReference>
<sequence length="367" mass="41449">MGEARWVDSKTPFSDGGVALITVSVVLSVVQMVFVAARFYTRYMQRMRCGLDDYVMLIALAGSLAKAIIYIVLVHIAGLGYHLDEVTHPEQKVALIRKFFFVLEILDLPLCITPAKISLLLFYMRIFHVRKFRIFTYLVGSLVLAIGITVFFQTIFQCSPISYGWDLSAGHGKCIDQTTFYRYISPFNVLTGILILAMPLPLVWKLQAPKEEKFALTIVFLLGGLGSVVSILRMVKYMQNSPTQLSDVTWFSINLGIPTVVEGAVIIIASCLVTIWPLVIRLTPRRLRAALSSSFSRTPEHHTVWYNTAQFDTQRSAVLTPSEANSNRTDSKSSWYGSHCSFEDLEDQRWWDFEERDTICDSSISAI</sequence>
<keyword evidence="4 6" id="KW-0472">Membrane</keyword>
<comment type="caution">
    <text evidence="8">The sequence shown here is derived from an EMBL/GenBank/DDBJ whole genome shotgun (WGS) entry which is preliminary data.</text>
</comment>
<comment type="similarity">
    <text evidence="5">Belongs to the SAT4 family.</text>
</comment>
<dbReference type="InterPro" id="IPR049326">
    <property type="entry name" value="Rhodopsin_dom_fungi"/>
</dbReference>
<gene>
    <name evidence="8" type="ORF">N7482_005377</name>
</gene>
<feature type="transmembrane region" description="Helical" evidence="6">
    <location>
        <begin position="255"/>
        <end position="279"/>
    </location>
</feature>
<dbReference type="GO" id="GO:0016020">
    <property type="term" value="C:membrane"/>
    <property type="evidence" value="ECO:0007669"/>
    <property type="project" value="UniProtKB-SubCell"/>
</dbReference>
<evidence type="ECO:0000313" key="8">
    <source>
        <dbReference type="EMBL" id="KAJ5166596.1"/>
    </source>
</evidence>
<feature type="transmembrane region" description="Helical" evidence="6">
    <location>
        <begin position="99"/>
        <end position="122"/>
    </location>
</feature>
<evidence type="ECO:0000256" key="1">
    <source>
        <dbReference type="ARBA" id="ARBA00004141"/>
    </source>
</evidence>
<name>A0A9W9I2D3_9EURO</name>
<evidence type="ECO:0000256" key="5">
    <source>
        <dbReference type="ARBA" id="ARBA00038359"/>
    </source>
</evidence>
<feature type="transmembrane region" description="Helical" evidence="6">
    <location>
        <begin position="20"/>
        <end position="41"/>
    </location>
</feature>
<keyword evidence="9" id="KW-1185">Reference proteome</keyword>
<dbReference type="EMBL" id="JAPQKN010000003">
    <property type="protein sequence ID" value="KAJ5166596.1"/>
    <property type="molecule type" value="Genomic_DNA"/>
</dbReference>
<dbReference type="Proteomes" id="UP001149163">
    <property type="component" value="Unassembled WGS sequence"/>
</dbReference>
<dbReference type="InterPro" id="IPR052337">
    <property type="entry name" value="SAT4-like"/>
</dbReference>
<reference evidence="8" key="2">
    <citation type="journal article" date="2023" name="IMA Fungus">
        <title>Comparative genomic study of the Penicillium genus elucidates a diverse pangenome and 15 lateral gene transfer events.</title>
        <authorList>
            <person name="Petersen C."/>
            <person name="Sorensen T."/>
            <person name="Nielsen M.R."/>
            <person name="Sondergaard T.E."/>
            <person name="Sorensen J.L."/>
            <person name="Fitzpatrick D.A."/>
            <person name="Frisvad J.C."/>
            <person name="Nielsen K.L."/>
        </authorList>
    </citation>
    <scope>NUCLEOTIDE SEQUENCE</scope>
    <source>
        <strain evidence="8">IBT 26290</strain>
    </source>
</reference>
<evidence type="ECO:0000256" key="4">
    <source>
        <dbReference type="ARBA" id="ARBA00023136"/>
    </source>
</evidence>
<evidence type="ECO:0000256" key="2">
    <source>
        <dbReference type="ARBA" id="ARBA00022692"/>
    </source>
</evidence>
<dbReference type="PANTHER" id="PTHR33048:SF47">
    <property type="entry name" value="INTEGRAL MEMBRANE PROTEIN-RELATED"/>
    <property type="match status" value="1"/>
</dbReference>
<dbReference type="AlphaFoldDB" id="A0A9W9I2D3"/>
<dbReference type="OrthoDB" id="5417844at2759"/>
<comment type="subcellular location">
    <subcellularLocation>
        <location evidence="1">Membrane</location>
        <topology evidence="1">Multi-pass membrane protein</topology>
    </subcellularLocation>
</comment>
<accession>A0A9W9I2D3</accession>
<evidence type="ECO:0000256" key="6">
    <source>
        <dbReference type="SAM" id="Phobius"/>
    </source>
</evidence>
<proteinExistence type="inferred from homology"/>
<dbReference type="Pfam" id="PF20684">
    <property type="entry name" value="Fung_rhodopsin"/>
    <property type="match status" value="1"/>
</dbReference>
<dbReference type="GeneID" id="81426678"/>